<dbReference type="RefSeq" id="WP_151916063.1">
    <property type="nucleotide sequence ID" value="NZ_RQSP01000003.1"/>
</dbReference>
<evidence type="ECO:0000313" key="1">
    <source>
        <dbReference type="EMBL" id="KAB5608376.1"/>
    </source>
</evidence>
<dbReference type="EMBL" id="RQSP01000003">
    <property type="protein sequence ID" value="KAB5608376.1"/>
    <property type="molecule type" value="Genomic_DNA"/>
</dbReference>
<gene>
    <name evidence="1" type="ORF">EHS19_01775</name>
</gene>
<organism evidence="1 2">
    <name type="scientific">Bifidobacterium jacchi</name>
    <dbReference type="NCBI Taxonomy" id="2490545"/>
    <lineage>
        <taxon>Bacteria</taxon>
        <taxon>Bacillati</taxon>
        <taxon>Actinomycetota</taxon>
        <taxon>Actinomycetes</taxon>
        <taxon>Bifidobacteriales</taxon>
        <taxon>Bifidobacteriaceae</taxon>
        <taxon>Bifidobacterium</taxon>
    </lineage>
</organism>
<sequence length="314" mass="34679">MARTSTPLENTSANTHDEDSADTLYVRYAGEALDMHEMDVKQLAPALLSLAKAFDILQKDVAPEARVHLNAQATREGSFTIDLLLHLATEAEGILTGDGVTAIVNASGLMGIYFGVIKLAKRFSRNIKPTKKTDAGKDENGLDLVDITFPDGTKIRGLKASMEALKNPELVKAVKGVVAPTLEDGIDLVQFQSGTHDETIGTEDADAISHYDPGEKEHTEDTVEIVIQALDVSFRENGKWRITDGIKTQFVTLEDERFKKRVLDGDEAMRANDIYRVDMRVEKSLDEKNRLTTRYAAITKVHEHRGVADQPTLF</sequence>
<dbReference type="AlphaFoldDB" id="A0A5N5RM08"/>
<protein>
    <submittedName>
        <fullName evidence="1">Uncharacterized protein</fullName>
    </submittedName>
</protein>
<name>A0A5N5RM08_9BIFI</name>
<evidence type="ECO:0000313" key="2">
    <source>
        <dbReference type="Proteomes" id="UP000326336"/>
    </source>
</evidence>
<keyword evidence="2" id="KW-1185">Reference proteome</keyword>
<comment type="caution">
    <text evidence="1">The sequence shown here is derived from an EMBL/GenBank/DDBJ whole genome shotgun (WGS) entry which is preliminary data.</text>
</comment>
<dbReference type="Proteomes" id="UP000326336">
    <property type="component" value="Unassembled WGS sequence"/>
</dbReference>
<reference evidence="1 2" key="1">
    <citation type="journal article" date="2019" name="Int. J. Syst. Evol. Microbiol.">
        <title>Bifidobacterium jacchi sp. nov., isolated from the faeces of a baby common marmoset (Callithrix jacchus).</title>
        <authorList>
            <person name="Modesto M."/>
            <person name="Watanabe K."/>
            <person name="Arita M."/>
            <person name="Satti M."/>
            <person name="Oki K."/>
            <person name="Sciavilla P."/>
            <person name="Patavino C."/>
            <person name="Camma C."/>
            <person name="Michelini S."/>
            <person name="Sgorbati B."/>
            <person name="Mattarelli P."/>
        </authorList>
    </citation>
    <scope>NUCLEOTIDE SEQUENCE [LARGE SCALE GENOMIC DNA]</scope>
    <source>
        <strain evidence="1 2">MRM 9.3</strain>
    </source>
</reference>
<dbReference type="OrthoDB" id="6400380at2"/>
<accession>A0A5N5RM08</accession>
<proteinExistence type="predicted"/>